<keyword evidence="13" id="KW-0325">Glycoprotein</keyword>
<evidence type="ECO:0000259" key="20">
    <source>
        <dbReference type="Pfam" id="PF03177"/>
    </source>
</evidence>
<evidence type="ECO:0000256" key="8">
    <source>
        <dbReference type="ARBA" id="ARBA00022927"/>
    </source>
</evidence>
<evidence type="ECO:0000259" key="21">
    <source>
        <dbReference type="Pfam" id="PF08801"/>
    </source>
</evidence>
<proteinExistence type="inferred from homology"/>
<dbReference type="Proteomes" id="UP000838412">
    <property type="component" value="Chromosome 13"/>
</dbReference>
<feature type="region of interest" description="Disordered" evidence="19">
    <location>
        <begin position="980"/>
        <end position="1002"/>
    </location>
</feature>
<dbReference type="GO" id="GO:0017056">
    <property type="term" value="F:structural constituent of nuclear pore"/>
    <property type="evidence" value="ECO:0007669"/>
    <property type="project" value="InterPro"/>
</dbReference>
<keyword evidence="14" id="KW-0539">Nucleus</keyword>
<keyword evidence="7" id="KW-0509">mRNA transport</keyword>
<gene>
    <name evidence="22" type="primary">NUP155</name>
    <name evidence="22" type="ORF">BLAG_LOCUS6451</name>
</gene>
<dbReference type="InterPro" id="IPR004870">
    <property type="entry name" value="Nucleoporin_Nup155"/>
</dbReference>
<dbReference type="GO" id="GO:0006606">
    <property type="term" value="P:protein import into nucleus"/>
    <property type="evidence" value="ECO:0007669"/>
    <property type="project" value="TreeGrafter"/>
</dbReference>
<dbReference type="Gene3D" id="1.20.120.1880">
    <property type="entry name" value="Nucleoporin, helical C-terminal domain"/>
    <property type="match status" value="1"/>
</dbReference>
<dbReference type="PANTHER" id="PTHR10350:SF6">
    <property type="entry name" value="NUCLEAR PORE COMPLEX PROTEIN NUP155"/>
    <property type="match status" value="1"/>
</dbReference>
<evidence type="ECO:0000256" key="18">
    <source>
        <dbReference type="ARBA" id="ARBA00078199"/>
    </source>
</evidence>
<comment type="similarity">
    <text evidence="4">Belongs to the non-repetitive/WGA-negative nucleoporin family.</text>
</comment>
<dbReference type="FunFam" id="1.25.40.450:FF:000001">
    <property type="entry name" value="Nuclear pore complex protein"/>
    <property type="match status" value="1"/>
</dbReference>
<dbReference type="FunFam" id="1.20.120.1880:FF:000001">
    <property type="entry name" value="Nuclear pore complex protein Nup155"/>
    <property type="match status" value="1"/>
</dbReference>
<reference evidence="22" key="1">
    <citation type="submission" date="2022-01" db="EMBL/GenBank/DDBJ databases">
        <authorList>
            <person name="Braso-Vives M."/>
        </authorList>
    </citation>
    <scope>NUCLEOTIDE SEQUENCE</scope>
</reference>
<dbReference type="Pfam" id="PF03177">
    <property type="entry name" value="Nucleoporin_C"/>
    <property type="match status" value="1"/>
</dbReference>
<dbReference type="Gene3D" id="1.25.40.450">
    <property type="entry name" value="Nucleoporin, helical domain, N-terminal subdomain"/>
    <property type="match status" value="1"/>
</dbReference>
<dbReference type="Pfam" id="PF08801">
    <property type="entry name" value="Nucleoporin_N"/>
    <property type="match status" value="1"/>
</dbReference>
<evidence type="ECO:0000256" key="15">
    <source>
        <dbReference type="ARBA" id="ARBA00058219"/>
    </source>
</evidence>
<keyword evidence="12" id="KW-1015">Disulfide bond</keyword>
<dbReference type="Gene3D" id="1.20.58.1780">
    <property type="match status" value="1"/>
</dbReference>
<evidence type="ECO:0000256" key="11">
    <source>
        <dbReference type="ARBA" id="ARBA00023136"/>
    </source>
</evidence>
<evidence type="ECO:0000256" key="16">
    <source>
        <dbReference type="ARBA" id="ARBA00068608"/>
    </source>
</evidence>
<dbReference type="GO" id="GO:0006405">
    <property type="term" value="P:RNA export from nucleus"/>
    <property type="evidence" value="ECO:0007669"/>
    <property type="project" value="TreeGrafter"/>
</dbReference>
<evidence type="ECO:0000256" key="1">
    <source>
        <dbReference type="ARBA" id="ARBA00004335"/>
    </source>
</evidence>
<dbReference type="GO" id="GO:0000972">
    <property type="term" value="P:transcription-dependent tethering of RNA polymerase II gene DNA at nuclear periphery"/>
    <property type="evidence" value="ECO:0007669"/>
    <property type="project" value="TreeGrafter"/>
</dbReference>
<dbReference type="GO" id="GO:0036228">
    <property type="term" value="P:protein localization to nuclear inner membrane"/>
    <property type="evidence" value="ECO:0007669"/>
    <property type="project" value="TreeGrafter"/>
</dbReference>
<dbReference type="InterPro" id="IPR007187">
    <property type="entry name" value="Nucleoporin_Nup133/Nup155_C"/>
</dbReference>
<dbReference type="InterPro" id="IPR042533">
    <property type="entry name" value="Nucleoporin_Nup155_C_1"/>
</dbReference>
<evidence type="ECO:0000256" key="6">
    <source>
        <dbReference type="ARBA" id="ARBA00022553"/>
    </source>
</evidence>
<evidence type="ECO:0000256" key="10">
    <source>
        <dbReference type="ARBA" id="ARBA00023132"/>
    </source>
</evidence>
<dbReference type="Gene3D" id="1.25.40.440">
    <property type="entry name" value="Nucleoporin, helical domain, central subdomain"/>
    <property type="match status" value="1"/>
</dbReference>
<evidence type="ECO:0000256" key="12">
    <source>
        <dbReference type="ARBA" id="ARBA00023157"/>
    </source>
</evidence>
<evidence type="ECO:0000313" key="22">
    <source>
        <dbReference type="EMBL" id="CAH1243495.1"/>
    </source>
</evidence>
<dbReference type="GO" id="GO:0051028">
    <property type="term" value="P:mRNA transport"/>
    <property type="evidence" value="ECO:0007669"/>
    <property type="project" value="UniProtKB-KW"/>
</dbReference>
<comment type="function">
    <text evidence="15">Essential component of nuclear pore complex. Could be essessential for embryogenesis. Nucleoporins may be involved both in binding and translocating proteins during nucleocytoplasmic transport.</text>
</comment>
<dbReference type="GO" id="GO:0044611">
    <property type="term" value="C:nuclear pore inner ring"/>
    <property type="evidence" value="ECO:0007669"/>
    <property type="project" value="TreeGrafter"/>
</dbReference>
<name>A0A8K0EBR3_BRALA</name>
<evidence type="ECO:0000256" key="9">
    <source>
        <dbReference type="ARBA" id="ARBA00023010"/>
    </source>
</evidence>
<evidence type="ECO:0000256" key="14">
    <source>
        <dbReference type="ARBA" id="ARBA00023242"/>
    </source>
</evidence>
<evidence type="ECO:0000256" key="4">
    <source>
        <dbReference type="ARBA" id="ARBA00007373"/>
    </source>
</evidence>
<dbReference type="GO" id="GO:0031965">
    <property type="term" value="C:nuclear membrane"/>
    <property type="evidence" value="ECO:0007669"/>
    <property type="project" value="UniProtKB-SubCell"/>
</dbReference>
<dbReference type="InterPro" id="IPR014908">
    <property type="entry name" value="Nucleoporin_Nup133/Nup155_N"/>
</dbReference>
<evidence type="ECO:0000256" key="7">
    <source>
        <dbReference type="ARBA" id="ARBA00022816"/>
    </source>
</evidence>
<evidence type="ECO:0000256" key="3">
    <source>
        <dbReference type="ARBA" id="ARBA00004620"/>
    </source>
</evidence>
<keyword evidence="11" id="KW-0472">Membrane</keyword>
<dbReference type="EMBL" id="OV696698">
    <property type="protein sequence ID" value="CAH1243495.1"/>
    <property type="molecule type" value="Genomic_DNA"/>
</dbReference>
<keyword evidence="9" id="KW-0811">Translocation</keyword>
<dbReference type="InterPro" id="IPR042538">
    <property type="entry name" value="Nucleoporin_Nup155_C_3"/>
</dbReference>
<sequence>MASLGLGGAGASAQEALEAAGKQIDRNIVSDRQYGDLSDLLRVSSHGAPSMSGVSELDYPVLSTYHRALGNLPLLSPVRRVPLPPELVEQFSRMQCNCMMGVFPEISRAWLTIDSDIFVWNYEDGSDLAYFDGLNETILSAGLVKPKPGIFQPHIKFLLCLTTPVDIVLLGVSFANSPEGAAPGSQYAEMHLLPDPLFSIPSDNTYILSVVGTDKGRIFLAGKDGCLYEIVYQAEEGWFSRRCKKLNHSMSTLSFLVPSFLTFSFSEEDPIVQIEVDNSRHVLYTRTEKGTLEVFDLGADGTAMGRVSWMNQSTIVQYAARIASSIDRSNFKSIVHISAVPNTDSTNVHLVAITQTGVRMYFTTSYFNQPQARPSILALVHVRLPPGFTATAAPQRPTNIHSAFYGKGSTLLASSQAEDSDMLWCLSTDTFPFQIPLMETQITLGIDGRTWVLTEVSDGEDFGIFGPKNGAAPPKSLPPVVVNQHWLPPKRYVVLSAQGSYLLNQLRPVDQLRQLLLSNGGPDCEEVEAFFKLLREEQACATCLILACSKAASDQEVSEWATRAFFRFGGEAQFAFPVAPDITNMGQVPDIGMSPSPMPGVPSPVPGLQTPAASSALFQSTPSAFVTSTPANHQLPFRSPDPSSTAIGPEVKFSGKHNGICLYMARILGPLWESQAVFETKQQGQQMLCSTVTGEGLGWVLDELRGLRDFLEKNALSSGPAAANGFGSPRNIHQRMLGFLRPDAGVSGAGQVQQQLQRKYQTEAQAAEKASLVQVQQLVHRTCEVLGLWRALCEHPFQVVAAGLPKEMQNQLRGLRFRDVIVNGKEILSALITCLINRYLGDDATTDAISSRLREVCPSLYSTEDAVCSKANELLQSASKTQSSVDRMKMLKESLQLYRQISSQINLPMVCGQFQQVHFYDGVVELSLNSAQRRDPQGLALHHYRSGEPPEDTQGSMAFTARLECYKCVTDALGQLVTISQEHPGSPSVPSRPGPPPDTRGRLSAVDAQQYVDQMMRLALKSEDELFHVALYDWLVSTGLQDKLLEISSPYIEPYLTRAAQYQGDNIATYDLLWKYHEKSRNYSAAAQILSKLAERHSTDVDLKQRIEYLSRAAMCAKSSTQAGGAADGEFLHELEEKLEVARLQVQVCEALARGGSRLSRGQEALGQLNAELVDITRLYGDFADPFRLSECKLAIIHCAGHHDPTLVESLWQEIVQRELSESAGSPADTRMTMLGNKLVKLGRTYASSDRFFPLAFLVKLLERKVLELGFEQEWAFSTLLNIPVPVSKLLTIYDRLFKAKDPCWQAARRPLHVLEAIFLLQTKYATEPSLVPAYERKPLLGGSYVKNQRRQFTMVCLDCIASYLVELEAMSSTEAGVQELVRNFRGLQARLERLL</sequence>
<keyword evidence="5" id="KW-0813">Transport</keyword>
<feature type="domain" description="Nucleoporin Nup133/Nup155-like N-terminal" evidence="21">
    <location>
        <begin position="77"/>
        <end position="499"/>
    </location>
</feature>
<dbReference type="InterPro" id="IPR042537">
    <property type="entry name" value="Nucleoporin_Nup155_C_2"/>
</dbReference>
<accession>A0A8K0EBR3</accession>
<evidence type="ECO:0000256" key="13">
    <source>
        <dbReference type="ARBA" id="ARBA00023180"/>
    </source>
</evidence>
<dbReference type="PANTHER" id="PTHR10350">
    <property type="entry name" value="NUCLEAR PORE COMPLEX PROTEIN NUP155"/>
    <property type="match status" value="1"/>
</dbReference>
<evidence type="ECO:0000256" key="17">
    <source>
        <dbReference type="ARBA" id="ARBA00077084"/>
    </source>
</evidence>
<keyword evidence="23" id="KW-1185">Reference proteome</keyword>
<comment type="subcellular location">
    <subcellularLocation>
        <location evidence="1">Nucleus membrane</location>
        <topology evidence="1">Peripheral membrane protein</topology>
        <orientation evidence="1">Cytoplasmic side</orientation>
    </subcellularLocation>
    <subcellularLocation>
        <location evidence="3">Nucleus membrane</location>
        <topology evidence="3">Peripheral membrane protein</topology>
        <orientation evidence="3">Nucleoplasmic side</orientation>
    </subcellularLocation>
    <subcellularLocation>
        <location evidence="2">Nucleus</location>
        <location evidence="2">Nuclear pore complex</location>
    </subcellularLocation>
</comment>
<evidence type="ECO:0000313" key="23">
    <source>
        <dbReference type="Proteomes" id="UP000838412"/>
    </source>
</evidence>
<keyword evidence="10" id="KW-0906">Nuclear pore complex</keyword>
<evidence type="ECO:0000256" key="5">
    <source>
        <dbReference type="ARBA" id="ARBA00022448"/>
    </source>
</evidence>
<dbReference type="FunFam" id="1.25.40.440:FF:000001">
    <property type="entry name" value="Nuclear pore complex subunit"/>
    <property type="match status" value="1"/>
</dbReference>
<keyword evidence="6" id="KW-0597">Phosphoprotein</keyword>
<protein>
    <recommendedName>
        <fullName evidence="16">Nuclear pore complex protein Nup155</fullName>
    </recommendedName>
    <alternativeName>
        <fullName evidence="17">155 kDa nucleoporin</fullName>
    </alternativeName>
    <alternativeName>
        <fullName evidence="18">Nucleoporin Nup155</fullName>
    </alternativeName>
</protein>
<keyword evidence="8" id="KW-0653">Protein transport</keyword>
<evidence type="ECO:0000256" key="2">
    <source>
        <dbReference type="ARBA" id="ARBA00004567"/>
    </source>
</evidence>
<dbReference type="OrthoDB" id="338970at2759"/>
<organism evidence="22 23">
    <name type="scientific">Branchiostoma lanceolatum</name>
    <name type="common">Common lancelet</name>
    <name type="synonym">Amphioxus lanceolatum</name>
    <dbReference type="NCBI Taxonomy" id="7740"/>
    <lineage>
        <taxon>Eukaryota</taxon>
        <taxon>Metazoa</taxon>
        <taxon>Chordata</taxon>
        <taxon>Cephalochordata</taxon>
        <taxon>Leptocardii</taxon>
        <taxon>Amphioxiformes</taxon>
        <taxon>Branchiostomatidae</taxon>
        <taxon>Branchiostoma</taxon>
    </lineage>
</organism>
<evidence type="ECO:0000256" key="19">
    <source>
        <dbReference type="SAM" id="MobiDB-lite"/>
    </source>
</evidence>
<feature type="domain" description="Nucleoporin Nup133/Nup155-like C-terminal" evidence="20">
    <location>
        <begin position="654"/>
        <end position="1327"/>
    </location>
</feature>